<dbReference type="Pfam" id="PF03432">
    <property type="entry name" value="Relaxase"/>
    <property type="match status" value="1"/>
</dbReference>
<name>A0ABR8BSL0_9NOSO</name>
<proteinExistence type="predicted"/>
<dbReference type="InterPro" id="IPR025054">
    <property type="entry name" value="DUF3991"/>
</dbReference>
<dbReference type="RefSeq" id="WP_190573042.1">
    <property type="nucleotide sequence ID" value="NZ_JACJQL010000137.1"/>
</dbReference>
<reference evidence="3 4" key="1">
    <citation type="journal article" date="2020" name="ISME J.">
        <title>Comparative genomics reveals insights into cyanobacterial evolution and habitat adaptation.</title>
        <authorList>
            <person name="Chen M.Y."/>
            <person name="Teng W.K."/>
            <person name="Zhao L."/>
            <person name="Hu C.X."/>
            <person name="Zhou Y.K."/>
            <person name="Han B.P."/>
            <person name="Song L.R."/>
            <person name="Shu W.S."/>
        </authorList>
    </citation>
    <scope>NUCLEOTIDE SEQUENCE [LARGE SCALE GENOMIC DNA]</scope>
    <source>
        <strain evidence="3 4">FACHB-3921</strain>
    </source>
</reference>
<keyword evidence="4" id="KW-1185">Reference proteome</keyword>
<feature type="domain" description="DUF3991" evidence="2">
    <location>
        <begin position="317"/>
        <end position="389"/>
    </location>
</feature>
<dbReference type="InterPro" id="IPR005094">
    <property type="entry name" value="Endonuclease_MobA/VirD2"/>
</dbReference>
<evidence type="ECO:0000259" key="2">
    <source>
        <dbReference type="Pfam" id="PF13154"/>
    </source>
</evidence>
<evidence type="ECO:0000313" key="3">
    <source>
        <dbReference type="EMBL" id="MBD2255836.1"/>
    </source>
</evidence>
<accession>A0ABR8BSL0</accession>
<feature type="domain" description="MobA/VirD2-like nuclease" evidence="1">
    <location>
        <begin position="17"/>
        <end position="143"/>
    </location>
</feature>
<evidence type="ECO:0000313" key="4">
    <source>
        <dbReference type="Proteomes" id="UP000621307"/>
    </source>
</evidence>
<sequence length="510" mass="58961">MIGNQTKGQSFRGLLEYLSNREESSLIGGNMFGRNARELAREFRLSRQLNPEAVKVVHHVSLSLSPGEQLDNDTWCEIADKYMVAMGYTSNQYAIYRHSDHDHDHIHICASRINLDDGKITSDSWEYVRSEKIIRQLEMEYGLQQTIGSKEKLNRAPSVGQQRRVEREKLEYEQGLRNTAPQQPIKTQLIELIDRTTVDKPTMPQLIERLQLLDVEVRHGLTRNGKSKGISYSWNDQKFSGTSLGPAYTFPGLQKHRAVGYLPERDDEPIHELLLKPVKPLPVEERQNLFQEIERKQQQPQFTPPPEDLVLWQVLHKYLNQKRYIDNYIVQGLHDLQLLYMDEQRNIVFIKRNLDDKDTGALVWSNPRLSHQAVEYDQNTSASNGWFYLRLGEKPTDKVKNVFLCSTPIDAMSAATYLIHQCKGLPPTRTMFMVADDPNNLPMEFLKDTNQVFLAFNNDPQGNTAASAVLELLPQSKRVTTFKPDWSQELVALLWEEQQKQRQQDRGFSL</sequence>
<evidence type="ECO:0000259" key="1">
    <source>
        <dbReference type="Pfam" id="PF03432"/>
    </source>
</evidence>
<dbReference type="EMBL" id="JACJQL010000137">
    <property type="protein sequence ID" value="MBD2255836.1"/>
    <property type="molecule type" value="Genomic_DNA"/>
</dbReference>
<organism evidence="3 4">
    <name type="scientific">Nostoc parmelioides FACHB-3921</name>
    <dbReference type="NCBI Taxonomy" id="2692909"/>
    <lineage>
        <taxon>Bacteria</taxon>
        <taxon>Bacillati</taxon>
        <taxon>Cyanobacteriota</taxon>
        <taxon>Cyanophyceae</taxon>
        <taxon>Nostocales</taxon>
        <taxon>Nostocaceae</taxon>
        <taxon>Nostoc</taxon>
    </lineage>
</organism>
<dbReference type="Pfam" id="PF13154">
    <property type="entry name" value="DUF3991"/>
    <property type="match status" value="1"/>
</dbReference>
<comment type="caution">
    <text evidence="3">The sequence shown here is derived from an EMBL/GenBank/DDBJ whole genome shotgun (WGS) entry which is preliminary data.</text>
</comment>
<dbReference type="Gene3D" id="3.40.1360.10">
    <property type="match status" value="1"/>
</dbReference>
<dbReference type="Proteomes" id="UP000621307">
    <property type="component" value="Unassembled WGS sequence"/>
</dbReference>
<gene>
    <name evidence="3" type="ORF">H6G14_32200</name>
</gene>
<protein>
    <submittedName>
        <fullName evidence="3">Relaxase/mobilization nuclease domain-containing protein</fullName>
    </submittedName>
</protein>